<dbReference type="InterPro" id="IPR051168">
    <property type="entry name" value="AASS"/>
</dbReference>
<reference evidence="10" key="1">
    <citation type="submission" date="2019-11" db="UniProtKB">
        <authorList>
            <consortium name="WormBaseParasite"/>
        </authorList>
    </citation>
    <scope>IDENTIFICATION</scope>
</reference>
<evidence type="ECO:0000256" key="3">
    <source>
        <dbReference type="ARBA" id="ARBA00005624"/>
    </source>
</evidence>
<feature type="domain" description="Alanine dehydrogenase/pyridine nucleotide transhydrogenase N-terminal" evidence="9">
    <location>
        <begin position="27"/>
        <end position="160"/>
    </location>
</feature>
<dbReference type="GO" id="GO:0005737">
    <property type="term" value="C:cytoplasm"/>
    <property type="evidence" value="ECO:0007669"/>
    <property type="project" value="TreeGrafter"/>
</dbReference>
<dbReference type="SUPFAM" id="SSF55347">
    <property type="entry name" value="Glyceraldehyde-3-phosphate dehydrogenase-like, C-terminal domain"/>
    <property type="match status" value="1"/>
</dbReference>
<dbReference type="CDD" id="cd12189">
    <property type="entry name" value="LKR_SDH_like"/>
    <property type="match status" value="1"/>
</dbReference>
<evidence type="ECO:0000313" key="10">
    <source>
        <dbReference type="WBParaSite" id="MCU_009644-RC"/>
    </source>
</evidence>
<dbReference type="SMART" id="SM01002">
    <property type="entry name" value="AlaDh_PNT_C"/>
    <property type="match status" value="1"/>
</dbReference>
<sequence length="927" mass="103314">MFYLIAQTNLHCKLLPNNMAPNQVVVGIPRETVNPWERRAVLTPDHVSTLVRKGIRVLVQPSDRRIFAQSEYVEAGAEVKEDLSEASVIMGVKRPCQLTTESLIPNKTYAFFTHTIKAQEDNMELLDTLLERNIRIVDYECMVDENDRRVLAFGKFAGYSGMVNALHGLGQRLLALGYTTPFMTIAMPQTYSSLEMAKQAIKNTGYEIAMNKMPSSIGPLIFLFTGYGNVSKGAQELFRLLPHKYITPAEMKEIATNGRTDIVYGVEVGEPDHLRHKETGKFDMKDFRSNPQNYKSVFAKEIAPYMSVMINGIYWGVNDPRMLTYEDCEWLMQNAKPTPRPGTSEGCPPLPQRLIAVCDISADPNGSLQFMQECTTIEKPFEVFNPLTRRATTGIAGEGFLVCSIDNMPSQIPVEASNYFGDRLMPYIDSFLASDATEPFECYKASPVIKNAVIASNGRLTPRFQYIDTLRRQNEARGHKVLILGAGFVVPSIVGYLIRDPNTSVTVVSNLVSDLEYIKKYFPRASVAKVDEVAEDECLGKLISRHDLVVIMTPWKFHTKVINACIAHKKNFLTASYCSPELRKLETAIENAGIIGVMEMGLDPGIDHMLAMECFDEVYRRGGKVISYKSYTGGLPAPEFADNPLRYKFSWSPEAAMSTVLNSALYLEDGKRKEIAAGGDLMDAAQRMNDLIGFNLESYPNRDSISYKDVYKLKDCETVIRGTIRYKGFAKVVRALINLGFMDTKEHPKLAPGAPSLTWHEVTCTILGIDPTSSTKTAADAIRAKLNTSEEVVQDILKLEILSDKVAELKGSPFATISQHFADIMAYGPNERDLIVMSHQIGIEWPDKRRELRVVRLVVYGEAGKGKAGLAMSRTVGIPAAIAARMILDGKIQRKGYVLPLTSDIYEPILEELKNEGIQATEVTVPL</sequence>
<dbReference type="FunFam" id="3.40.50.720:FF:000087">
    <property type="entry name" value="alpha-aminoadipic semialdehyde synthase, mitochondrial"/>
    <property type="match status" value="1"/>
</dbReference>
<dbReference type="SMART" id="SM01003">
    <property type="entry name" value="AlaDh_PNT_N"/>
    <property type="match status" value="1"/>
</dbReference>
<dbReference type="AlphaFoldDB" id="A0A5K3FQB7"/>
<feature type="domain" description="Alanine dehydrogenase/pyridine nucleotide transhydrogenase NAD(H)-binding" evidence="8">
    <location>
        <begin position="200"/>
        <end position="404"/>
    </location>
</feature>
<dbReference type="WBParaSite" id="MCU_009644-RC">
    <property type="protein sequence ID" value="MCU_009644-RC"/>
    <property type="gene ID" value="MCU_009644"/>
</dbReference>
<dbReference type="SUPFAM" id="SSF51735">
    <property type="entry name" value="NAD(P)-binding Rossmann-fold domains"/>
    <property type="match status" value="1"/>
</dbReference>
<dbReference type="PANTHER" id="PTHR11133">
    <property type="entry name" value="SACCHAROPINE DEHYDROGENASE"/>
    <property type="match status" value="1"/>
</dbReference>
<organism evidence="10">
    <name type="scientific">Mesocestoides corti</name>
    <name type="common">Flatworm</name>
    <dbReference type="NCBI Taxonomy" id="53468"/>
    <lineage>
        <taxon>Eukaryota</taxon>
        <taxon>Metazoa</taxon>
        <taxon>Spiralia</taxon>
        <taxon>Lophotrochozoa</taxon>
        <taxon>Platyhelminthes</taxon>
        <taxon>Cestoda</taxon>
        <taxon>Eucestoda</taxon>
        <taxon>Cyclophyllidea</taxon>
        <taxon>Mesocestoididae</taxon>
        <taxon>Mesocestoides</taxon>
    </lineage>
</organism>
<keyword evidence="6" id="KW-0511">Multifunctional enzyme</keyword>
<evidence type="ECO:0000259" key="9">
    <source>
        <dbReference type="SMART" id="SM01003"/>
    </source>
</evidence>
<evidence type="ECO:0000259" key="8">
    <source>
        <dbReference type="SMART" id="SM01002"/>
    </source>
</evidence>
<dbReference type="PANTHER" id="PTHR11133:SF22">
    <property type="entry name" value="ALPHA-AMINOADIPIC SEMIALDEHYDE SYNTHASE, MITOCHONDRIAL"/>
    <property type="match status" value="1"/>
</dbReference>
<dbReference type="Gene3D" id="3.40.50.720">
    <property type="entry name" value="NAD(P)-binding Rossmann-like Domain"/>
    <property type="match status" value="2"/>
</dbReference>
<dbReference type="InterPro" id="IPR005097">
    <property type="entry name" value="Sacchrp_dh_NADP-bd"/>
</dbReference>
<keyword evidence="5" id="KW-0560">Oxidoreductase</keyword>
<dbReference type="InterPro" id="IPR007698">
    <property type="entry name" value="AlaDH/PNT_NAD(H)-bd"/>
</dbReference>
<evidence type="ECO:0000256" key="7">
    <source>
        <dbReference type="ARBA" id="ARBA00025744"/>
    </source>
</evidence>
<dbReference type="Gene3D" id="1.10.1870.10">
    <property type="entry name" value="Domain 3, Saccharopine reductase"/>
    <property type="match status" value="1"/>
</dbReference>
<dbReference type="UniPathway" id="UPA00868">
    <property type="reaction ID" value="UER00835"/>
</dbReference>
<dbReference type="GO" id="GO:0004753">
    <property type="term" value="F:saccharopine dehydrogenase activity"/>
    <property type="evidence" value="ECO:0007669"/>
    <property type="project" value="TreeGrafter"/>
</dbReference>
<proteinExistence type="inferred from homology"/>
<comment type="similarity">
    <text evidence="3">In the N-terminal section; belongs to the AlaDH/PNT family.</text>
</comment>
<dbReference type="FunFam" id="3.30.360.10:FF:000008">
    <property type="entry name" value="Alpha-aminoadipic semialdehyde synthase, mitochondrial"/>
    <property type="match status" value="1"/>
</dbReference>
<comment type="pathway">
    <text evidence="1">Amino-acid degradation; L-lysine degradation via saccharopine pathway; glutaryl-CoA from L-lysine: step 1/6.</text>
</comment>
<dbReference type="Pfam" id="PF03435">
    <property type="entry name" value="Sacchrp_dh_NADP"/>
    <property type="match status" value="1"/>
</dbReference>
<evidence type="ECO:0000256" key="2">
    <source>
        <dbReference type="ARBA" id="ARBA00004720"/>
    </source>
</evidence>
<evidence type="ECO:0000256" key="4">
    <source>
        <dbReference type="ARBA" id="ARBA00022857"/>
    </source>
</evidence>
<dbReference type="Pfam" id="PF16653">
    <property type="entry name" value="Sacchrp_dh_C"/>
    <property type="match status" value="1"/>
</dbReference>
<dbReference type="Pfam" id="PF05222">
    <property type="entry name" value="AlaDh_PNT_N"/>
    <property type="match status" value="1"/>
</dbReference>
<name>A0A5K3FQB7_MESCO</name>
<dbReference type="InterPro" id="IPR007886">
    <property type="entry name" value="AlaDH/PNT_N"/>
</dbReference>
<dbReference type="GO" id="GO:0019878">
    <property type="term" value="P:lysine biosynthetic process via aminoadipic acid"/>
    <property type="evidence" value="ECO:0007669"/>
    <property type="project" value="TreeGrafter"/>
</dbReference>
<comment type="pathway">
    <text evidence="2">Amino-acid degradation; L-lysine degradation via saccharopine pathway; glutaryl-CoA from L-lysine: step 2/6.</text>
</comment>
<evidence type="ECO:0000256" key="5">
    <source>
        <dbReference type="ARBA" id="ARBA00023002"/>
    </source>
</evidence>
<dbReference type="GO" id="GO:0033512">
    <property type="term" value="P:L-lysine catabolic process to acetyl-CoA via saccharopine"/>
    <property type="evidence" value="ECO:0007669"/>
    <property type="project" value="UniProtKB-UniPathway"/>
</dbReference>
<evidence type="ECO:0000256" key="1">
    <source>
        <dbReference type="ARBA" id="ARBA00004682"/>
    </source>
</evidence>
<accession>A0A5K3FQB7</accession>
<keyword evidence="4" id="KW-0521">NADP</keyword>
<dbReference type="InterPro" id="IPR036291">
    <property type="entry name" value="NAD(P)-bd_dom_sf"/>
</dbReference>
<dbReference type="InterPro" id="IPR032095">
    <property type="entry name" value="Sacchrp_dh-like_C"/>
</dbReference>
<dbReference type="SUPFAM" id="SSF52283">
    <property type="entry name" value="Formate/glycerate dehydrogenase catalytic domain-like"/>
    <property type="match status" value="1"/>
</dbReference>
<dbReference type="Gene3D" id="3.30.360.10">
    <property type="entry name" value="Dihydrodipicolinate Reductase, domain 2"/>
    <property type="match status" value="1"/>
</dbReference>
<protein>
    <submittedName>
        <fullName evidence="10">Sacchrp_dh_C domain-containing protein</fullName>
    </submittedName>
</protein>
<comment type="similarity">
    <text evidence="7">In the C-terminal section; belongs to the saccharopine dehydrogenase family.</text>
</comment>
<evidence type="ECO:0000256" key="6">
    <source>
        <dbReference type="ARBA" id="ARBA00023268"/>
    </source>
</evidence>